<dbReference type="Pfam" id="PF02223">
    <property type="entry name" value="Thymidylate_kin"/>
    <property type="match status" value="1"/>
</dbReference>
<evidence type="ECO:0000256" key="6">
    <source>
        <dbReference type="ARBA" id="ARBA00022840"/>
    </source>
</evidence>
<evidence type="ECO:0000259" key="9">
    <source>
        <dbReference type="Pfam" id="PF02223"/>
    </source>
</evidence>
<dbReference type="GO" id="GO:0006235">
    <property type="term" value="P:dTTP biosynthetic process"/>
    <property type="evidence" value="ECO:0007669"/>
    <property type="project" value="UniProtKB-UniRule"/>
</dbReference>
<dbReference type="InterPro" id="IPR039430">
    <property type="entry name" value="Thymidylate_kin-like_dom"/>
</dbReference>
<dbReference type="GO" id="GO:0005524">
    <property type="term" value="F:ATP binding"/>
    <property type="evidence" value="ECO:0007669"/>
    <property type="project" value="UniProtKB-UniRule"/>
</dbReference>
<keyword evidence="4 8" id="KW-0547">Nucleotide-binding</keyword>
<organism evidence="10 11">
    <name type="scientific">Candidatus Spechtbacteria bacterium RIFCSPLOWO2_12_FULL_38_22</name>
    <dbReference type="NCBI Taxonomy" id="1802165"/>
    <lineage>
        <taxon>Bacteria</taxon>
        <taxon>Candidatus Spechtiibacteriota</taxon>
    </lineage>
</organism>
<evidence type="ECO:0000256" key="8">
    <source>
        <dbReference type="HAMAP-Rule" id="MF_00165"/>
    </source>
</evidence>
<evidence type="ECO:0000256" key="3">
    <source>
        <dbReference type="ARBA" id="ARBA00022727"/>
    </source>
</evidence>
<comment type="similarity">
    <text evidence="1 8">Belongs to the thymidylate kinase family.</text>
</comment>
<dbReference type="GO" id="GO:0004798">
    <property type="term" value="F:dTMP kinase activity"/>
    <property type="evidence" value="ECO:0007669"/>
    <property type="project" value="UniProtKB-UniRule"/>
</dbReference>
<evidence type="ECO:0000256" key="2">
    <source>
        <dbReference type="ARBA" id="ARBA00022679"/>
    </source>
</evidence>
<keyword evidence="6 8" id="KW-0067">ATP-binding</keyword>
<dbReference type="PANTHER" id="PTHR10344">
    <property type="entry name" value="THYMIDYLATE KINASE"/>
    <property type="match status" value="1"/>
</dbReference>
<dbReference type="GO" id="GO:0006233">
    <property type="term" value="P:dTDP biosynthetic process"/>
    <property type="evidence" value="ECO:0007669"/>
    <property type="project" value="InterPro"/>
</dbReference>
<dbReference type="AlphaFoldDB" id="A0A1G2HG76"/>
<proteinExistence type="inferred from homology"/>
<comment type="catalytic activity">
    <reaction evidence="7 8">
        <text>dTMP + ATP = dTDP + ADP</text>
        <dbReference type="Rhea" id="RHEA:13517"/>
        <dbReference type="ChEBI" id="CHEBI:30616"/>
        <dbReference type="ChEBI" id="CHEBI:58369"/>
        <dbReference type="ChEBI" id="CHEBI:63528"/>
        <dbReference type="ChEBI" id="CHEBI:456216"/>
        <dbReference type="EC" id="2.7.4.9"/>
    </reaction>
</comment>
<keyword evidence="3 8" id="KW-0545">Nucleotide biosynthesis</keyword>
<dbReference type="PANTHER" id="PTHR10344:SF4">
    <property type="entry name" value="UMP-CMP KINASE 2, MITOCHONDRIAL"/>
    <property type="match status" value="1"/>
</dbReference>
<name>A0A1G2HG76_9BACT</name>
<dbReference type="InterPro" id="IPR018094">
    <property type="entry name" value="Thymidylate_kinase"/>
</dbReference>
<protein>
    <recommendedName>
        <fullName evidence="8">Thymidylate kinase</fullName>
        <ecNumber evidence="8">2.7.4.9</ecNumber>
    </recommendedName>
    <alternativeName>
        <fullName evidence="8">dTMP kinase</fullName>
    </alternativeName>
</protein>
<dbReference type="CDD" id="cd01672">
    <property type="entry name" value="TMPK"/>
    <property type="match status" value="1"/>
</dbReference>
<evidence type="ECO:0000313" key="10">
    <source>
        <dbReference type="EMBL" id="OGZ61492.1"/>
    </source>
</evidence>
<dbReference type="GO" id="GO:0005829">
    <property type="term" value="C:cytosol"/>
    <property type="evidence" value="ECO:0007669"/>
    <property type="project" value="TreeGrafter"/>
</dbReference>
<dbReference type="SUPFAM" id="SSF52540">
    <property type="entry name" value="P-loop containing nucleoside triphosphate hydrolases"/>
    <property type="match status" value="1"/>
</dbReference>
<keyword evidence="5 8" id="KW-0418">Kinase</keyword>
<dbReference type="Gene3D" id="3.40.50.300">
    <property type="entry name" value="P-loop containing nucleotide triphosphate hydrolases"/>
    <property type="match status" value="1"/>
</dbReference>
<evidence type="ECO:0000256" key="4">
    <source>
        <dbReference type="ARBA" id="ARBA00022741"/>
    </source>
</evidence>
<reference evidence="10 11" key="1">
    <citation type="journal article" date="2016" name="Nat. Commun.">
        <title>Thousands of microbial genomes shed light on interconnected biogeochemical processes in an aquifer system.</title>
        <authorList>
            <person name="Anantharaman K."/>
            <person name="Brown C.T."/>
            <person name="Hug L.A."/>
            <person name="Sharon I."/>
            <person name="Castelle C.J."/>
            <person name="Probst A.J."/>
            <person name="Thomas B.C."/>
            <person name="Singh A."/>
            <person name="Wilkins M.J."/>
            <person name="Karaoz U."/>
            <person name="Brodie E.L."/>
            <person name="Williams K.H."/>
            <person name="Hubbard S.S."/>
            <person name="Banfield J.F."/>
        </authorList>
    </citation>
    <scope>NUCLEOTIDE SEQUENCE [LARGE SCALE GENOMIC DNA]</scope>
</reference>
<dbReference type="STRING" id="1802165.A3F94_01415"/>
<evidence type="ECO:0000256" key="1">
    <source>
        <dbReference type="ARBA" id="ARBA00009776"/>
    </source>
</evidence>
<dbReference type="GO" id="GO:0006227">
    <property type="term" value="P:dUDP biosynthetic process"/>
    <property type="evidence" value="ECO:0007669"/>
    <property type="project" value="TreeGrafter"/>
</dbReference>
<feature type="domain" description="Thymidylate kinase-like" evidence="9">
    <location>
        <begin position="15"/>
        <end position="186"/>
    </location>
</feature>
<evidence type="ECO:0000256" key="5">
    <source>
        <dbReference type="ARBA" id="ARBA00022777"/>
    </source>
</evidence>
<keyword evidence="2 8" id="KW-0808">Transferase</keyword>
<gene>
    <name evidence="8" type="primary">tmk</name>
    <name evidence="10" type="ORF">A3F94_01415</name>
</gene>
<dbReference type="EMBL" id="MHOK01000022">
    <property type="protein sequence ID" value="OGZ61492.1"/>
    <property type="molecule type" value="Genomic_DNA"/>
</dbReference>
<dbReference type="InterPro" id="IPR027417">
    <property type="entry name" value="P-loop_NTPase"/>
</dbReference>
<accession>A0A1G2HG76</accession>
<comment type="caution">
    <text evidence="8">Lacks conserved residue(s) required for the propagation of feature annotation.</text>
</comment>
<comment type="function">
    <text evidence="8">Phosphorylation of dTMP to form dTDP in both de novo and salvage pathways of dTTP synthesis.</text>
</comment>
<dbReference type="EC" id="2.7.4.9" evidence="8"/>
<evidence type="ECO:0000313" key="11">
    <source>
        <dbReference type="Proteomes" id="UP000176770"/>
    </source>
</evidence>
<comment type="caution">
    <text evidence="10">The sequence shown here is derived from an EMBL/GenBank/DDBJ whole genome shotgun (WGS) entry which is preliminary data.</text>
</comment>
<sequence length="235" mass="26559">MKEEKMSKKGLFVVIEGIDGVGKKTQAEVLKARLESQGHDVELVDFPRYDDVSSAPVRMYLNGELGDLKDIGAEAASLLFAFDRKQAADQIRQWLESGKIVLSNRYVASNLGHQGGKIQDTQERERFWDKLLWLEYEFLQLSKPDINIILYLDPNVAYELVGKKGEREYLAGKKRDIHEQDMGHLFSAADSYRSLSVVYPDQFTLVDCSSGSGILSAQDIGDIIWKELEALLVKQ</sequence>
<evidence type="ECO:0000256" key="7">
    <source>
        <dbReference type="ARBA" id="ARBA00048743"/>
    </source>
</evidence>
<dbReference type="HAMAP" id="MF_00165">
    <property type="entry name" value="Thymidylate_kinase"/>
    <property type="match status" value="1"/>
</dbReference>
<dbReference type="Proteomes" id="UP000176770">
    <property type="component" value="Unassembled WGS sequence"/>
</dbReference>